<feature type="non-terminal residue" evidence="1">
    <location>
        <position position="251"/>
    </location>
</feature>
<gene>
    <name evidence="1" type="ORF">CR513_25658</name>
</gene>
<dbReference type="AlphaFoldDB" id="A0A371GNV4"/>
<evidence type="ECO:0000313" key="2">
    <source>
        <dbReference type="Proteomes" id="UP000257109"/>
    </source>
</evidence>
<organism evidence="1 2">
    <name type="scientific">Mucuna pruriens</name>
    <name type="common">Velvet bean</name>
    <name type="synonym">Dolichos pruriens</name>
    <dbReference type="NCBI Taxonomy" id="157652"/>
    <lineage>
        <taxon>Eukaryota</taxon>
        <taxon>Viridiplantae</taxon>
        <taxon>Streptophyta</taxon>
        <taxon>Embryophyta</taxon>
        <taxon>Tracheophyta</taxon>
        <taxon>Spermatophyta</taxon>
        <taxon>Magnoliopsida</taxon>
        <taxon>eudicotyledons</taxon>
        <taxon>Gunneridae</taxon>
        <taxon>Pentapetalae</taxon>
        <taxon>rosids</taxon>
        <taxon>fabids</taxon>
        <taxon>Fabales</taxon>
        <taxon>Fabaceae</taxon>
        <taxon>Papilionoideae</taxon>
        <taxon>50 kb inversion clade</taxon>
        <taxon>NPAAA clade</taxon>
        <taxon>indigoferoid/millettioid clade</taxon>
        <taxon>Phaseoleae</taxon>
        <taxon>Mucuna</taxon>
    </lineage>
</organism>
<keyword evidence="2" id="KW-1185">Reference proteome</keyword>
<dbReference type="EMBL" id="QJKJ01004917">
    <property type="protein sequence ID" value="RDX92241.1"/>
    <property type="molecule type" value="Genomic_DNA"/>
</dbReference>
<sequence>MRTTTNNKLTPNWEGPFRVIENVEKGAYRLEQLDGKRIRRTWNAANLRLYYIGPWYRPLEDSKTYKRQANQGLSMIRDQGNFRLSVPVAVAPESMGTRLGNQRSEVGLSLGRPLDRIPLVLCDSWPRVLRSEASYSHRGSIEGAPDHAIWHLPNHLIQFVITSNPYVDPCGNLRPVVARPPEIRNASRRPDNKVRSNEGRLVQTSRVSSLILGAIARPTHQLRPGAIPSSHMPGGGVKLIYYGQSLRDCVY</sequence>
<accession>A0A371GNV4</accession>
<name>A0A371GNV4_MUCPR</name>
<proteinExistence type="predicted"/>
<evidence type="ECO:0000313" key="1">
    <source>
        <dbReference type="EMBL" id="RDX92241.1"/>
    </source>
</evidence>
<dbReference type="Proteomes" id="UP000257109">
    <property type="component" value="Unassembled WGS sequence"/>
</dbReference>
<comment type="caution">
    <text evidence="1">The sequence shown here is derived from an EMBL/GenBank/DDBJ whole genome shotgun (WGS) entry which is preliminary data.</text>
</comment>
<feature type="non-terminal residue" evidence="1">
    <location>
        <position position="1"/>
    </location>
</feature>
<protein>
    <recommendedName>
        <fullName evidence="3">Reverse transcriptase domain-containing protein</fullName>
    </recommendedName>
</protein>
<evidence type="ECO:0008006" key="3">
    <source>
        <dbReference type="Google" id="ProtNLM"/>
    </source>
</evidence>
<dbReference type="OrthoDB" id="1433117at2759"/>
<reference evidence="1" key="1">
    <citation type="submission" date="2018-05" db="EMBL/GenBank/DDBJ databases">
        <title>Draft genome of Mucuna pruriens seed.</title>
        <authorList>
            <person name="Nnadi N.E."/>
            <person name="Vos R."/>
            <person name="Hasami M.H."/>
            <person name="Devisetty U.K."/>
            <person name="Aguiy J.C."/>
        </authorList>
    </citation>
    <scope>NUCLEOTIDE SEQUENCE [LARGE SCALE GENOMIC DNA]</scope>
    <source>
        <strain evidence="1">JCA_2017</strain>
    </source>
</reference>